<reference evidence="7 8" key="1">
    <citation type="submission" date="2006-10" db="EMBL/GenBank/DDBJ databases">
        <title>The Genome Sequence of Batrachochytrium dendrobatidis JEL423.</title>
        <authorList>
            <consortium name="The Broad Institute Genome Sequencing Platform"/>
            <person name="Birren B."/>
            <person name="Lander E."/>
            <person name="Galagan J."/>
            <person name="Cuomo C."/>
            <person name="Devon K."/>
            <person name="Jaffe D."/>
            <person name="Butler J."/>
            <person name="Alvarez P."/>
            <person name="Gnerre S."/>
            <person name="Grabherr M."/>
            <person name="Kleber M."/>
            <person name="Mauceli E."/>
            <person name="Brockman W."/>
            <person name="Young S."/>
            <person name="LaButti K."/>
            <person name="Sykes S."/>
            <person name="DeCaprio D."/>
            <person name="Crawford M."/>
            <person name="Koehrsen M."/>
            <person name="Engels R."/>
            <person name="Montgomery P."/>
            <person name="Pearson M."/>
            <person name="Howarth C."/>
            <person name="Larson L."/>
            <person name="White J."/>
            <person name="O'Leary S."/>
            <person name="Kodira C."/>
            <person name="Zeng Q."/>
            <person name="Yandava C."/>
            <person name="Alvarado L."/>
            <person name="Longcore J."/>
            <person name="James T."/>
        </authorList>
    </citation>
    <scope>NUCLEOTIDE SEQUENCE [LARGE SCALE GENOMIC DNA]</scope>
    <source>
        <strain evidence="7 8">JEL423</strain>
    </source>
</reference>
<evidence type="ECO:0000256" key="3">
    <source>
        <dbReference type="ARBA" id="ARBA00022833"/>
    </source>
</evidence>
<evidence type="ECO:0000313" key="8">
    <source>
        <dbReference type="Proteomes" id="UP000077115"/>
    </source>
</evidence>
<name>A0A177WDH8_BATDL</name>
<dbReference type="PROSITE" id="PS50280">
    <property type="entry name" value="SET"/>
    <property type="match status" value="1"/>
</dbReference>
<evidence type="ECO:0000256" key="4">
    <source>
        <dbReference type="PROSITE-ProRule" id="PRU00134"/>
    </source>
</evidence>
<proteinExistence type="predicted"/>
<dbReference type="InterPro" id="IPR001214">
    <property type="entry name" value="SET_dom"/>
</dbReference>
<dbReference type="InterPro" id="IPR002893">
    <property type="entry name" value="Znf_MYND"/>
</dbReference>
<protein>
    <recommendedName>
        <fullName evidence="9">MYND-type domain-containing protein</fullName>
    </recommendedName>
</protein>
<dbReference type="EMBL" id="DS022301">
    <property type="protein sequence ID" value="OAJ37805.1"/>
    <property type="molecule type" value="Genomic_DNA"/>
</dbReference>
<organism evidence="7 8">
    <name type="scientific">Batrachochytrium dendrobatidis (strain JEL423)</name>
    <dbReference type="NCBI Taxonomy" id="403673"/>
    <lineage>
        <taxon>Eukaryota</taxon>
        <taxon>Fungi</taxon>
        <taxon>Fungi incertae sedis</taxon>
        <taxon>Chytridiomycota</taxon>
        <taxon>Chytridiomycota incertae sedis</taxon>
        <taxon>Chytridiomycetes</taxon>
        <taxon>Rhizophydiales</taxon>
        <taxon>Rhizophydiales incertae sedis</taxon>
        <taxon>Batrachochytrium</taxon>
    </lineage>
</organism>
<evidence type="ECO:0000256" key="1">
    <source>
        <dbReference type="ARBA" id="ARBA00022723"/>
    </source>
</evidence>
<evidence type="ECO:0000256" key="2">
    <source>
        <dbReference type="ARBA" id="ARBA00022771"/>
    </source>
</evidence>
<accession>A0A177WDH8</accession>
<feature type="domain" description="MYND-type" evidence="6">
    <location>
        <begin position="51"/>
        <end position="89"/>
    </location>
</feature>
<dbReference type="OrthoDB" id="265717at2759"/>
<dbReference type="GO" id="GO:0005634">
    <property type="term" value="C:nucleus"/>
    <property type="evidence" value="ECO:0007669"/>
    <property type="project" value="TreeGrafter"/>
</dbReference>
<feature type="domain" description="SET" evidence="5">
    <location>
        <begin position="1"/>
        <end position="230"/>
    </location>
</feature>
<dbReference type="Proteomes" id="UP000077115">
    <property type="component" value="Unassembled WGS sequence"/>
</dbReference>
<dbReference type="PANTHER" id="PTHR12197:SF251">
    <property type="entry name" value="EG:BACR7C10.4 PROTEIN"/>
    <property type="match status" value="1"/>
</dbReference>
<sequence length="484" mass="53996">MTAINDAAQVENRNGYGRCMIATKDLRVGLELMMEKPYVAVVDDASLNQTCSGCFRLAAHMQQCSSCKVVQYCSQTCQRSDWSIHKPECEGFKAVQPRIPPSPVRLLGRMMFKRAKDCNEFERVVGQLESHRDKRASKDIEHIAAMLQMASGFIPPALLLSTTADMIALCCKIQVNTMTTERGVAIYDRLSTVNHSCVPNACLTFGIGGIARLSPMTAIASGDQINISYVDVFQSCETRQRQLKEQYYFDCTCRLCTANANGDMAGRDLMICTTALPTRCSGYWTTALVNTCCSICNRCDVESRQQCISQFDSAVDLYQSTKKQTNDASASQSILTRALESLELIVCKSHSVLIRLRTDLIEILVGQRNYAKVIELSNDQLDAFRCVWKASQSIEKGISESDNAYPVWPMESVSSVDIFKASMWTMDDDLDRVAELGKQAAHNLRITHGEKHPMYLDLTEGLEDVLRELEARHSGVDSVKMKLI</sequence>
<dbReference type="SUPFAM" id="SSF144232">
    <property type="entry name" value="HIT/MYND zinc finger-like"/>
    <property type="match status" value="1"/>
</dbReference>
<evidence type="ECO:0000259" key="5">
    <source>
        <dbReference type="PROSITE" id="PS50280"/>
    </source>
</evidence>
<dbReference type="eggNOG" id="KOG2084">
    <property type="taxonomic scope" value="Eukaryota"/>
</dbReference>
<evidence type="ECO:0000259" key="6">
    <source>
        <dbReference type="PROSITE" id="PS50865"/>
    </source>
</evidence>
<keyword evidence="3" id="KW-0862">Zinc</keyword>
<dbReference type="InterPro" id="IPR046341">
    <property type="entry name" value="SET_dom_sf"/>
</dbReference>
<dbReference type="SUPFAM" id="SSF82199">
    <property type="entry name" value="SET domain"/>
    <property type="match status" value="1"/>
</dbReference>
<dbReference type="PROSITE" id="PS50865">
    <property type="entry name" value="ZF_MYND_2"/>
    <property type="match status" value="1"/>
</dbReference>
<dbReference type="Gene3D" id="6.10.140.2220">
    <property type="match status" value="1"/>
</dbReference>
<reference evidence="7 8" key="2">
    <citation type="submission" date="2016-05" db="EMBL/GenBank/DDBJ databases">
        <title>Lineage-specific infection strategies underlie the spectrum of fungal disease in amphibians.</title>
        <authorList>
            <person name="Cuomo C.A."/>
            <person name="Farrer R.A."/>
            <person name="James T."/>
            <person name="Longcore J."/>
            <person name="Birren B."/>
        </authorList>
    </citation>
    <scope>NUCLEOTIDE SEQUENCE [LARGE SCALE GENOMIC DNA]</scope>
    <source>
        <strain evidence="7 8">JEL423</strain>
    </source>
</reference>
<dbReference type="Pfam" id="PF01753">
    <property type="entry name" value="zf-MYND"/>
    <property type="match status" value="1"/>
</dbReference>
<dbReference type="GO" id="GO:0008270">
    <property type="term" value="F:zinc ion binding"/>
    <property type="evidence" value="ECO:0007669"/>
    <property type="project" value="UniProtKB-KW"/>
</dbReference>
<keyword evidence="1" id="KW-0479">Metal-binding</keyword>
<dbReference type="Gene3D" id="2.170.270.10">
    <property type="entry name" value="SET domain"/>
    <property type="match status" value="1"/>
</dbReference>
<evidence type="ECO:0000313" key="7">
    <source>
        <dbReference type="EMBL" id="OAJ37805.1"/>
    </source>
</evidence>
<dbReference type="VEuPathDB" id="FungiDB:BDEG_21795"/>
<gene>
    <name evidence="7" type="ORF">BDEG_21795</name>
</gene>
<dbReference type="AlphaFoldDB" id="A0A177WDH8"/>
<dbReference type="Gene3D" id="1.10.220.160">
    <property type="match status" value="1"/>
</dbReference>
<evidence type="ECO:0008006" key="9">
    <source>
        <dbReference type="Google" id="ProtNLM"/>
    </source>
</evidence>
<dbReference type="PANTHER" id="PTHR12197">
    <property type="entry name" value="HISTONE-LYSINE N-METHYLTRANSFERASE SMYD"/>
    <property type="match status" value="1"/>
</dbReference>
<dbReference type="InterPro" id="IPR050869">
    <property type="entry name" value="H3K4_H4K5_MeTrfase"/>
</dbReference>
<keyword evidence="2 4" id="KW-0863">Zinc-finger</keyword>
<dbReference type="STRING" id="403673.A0A177WDH8"/>
<dbReference type="PROSITE" id="PS01360">
    <property type="entry name" value="ZF_MYND_1"/>
    <property type="match status" value="1"/>
</dbReference>